<dbReference type="AlphaFoldDB" id="A0A8T0NI17"/>
<protein>
    <submittedName>
        <fullName evidence="2">Uncharacterized protein</fullName>
    </submittedName>
</protein>
<organism evidence="2 3">
    <name type="scientific">Panicum virgatum</name>
    <name type="common">Blackwell switchgrass</name>
    <dbReference type="NCBI Taxonomy" id="38727"/>
    <lineage>
        <taxon>Eukaryota</taxon>
        <taxon>Viridiplantae</taxon>
        <taxon>Streptophyta</taxon>
        <taxon>Embryophyta</taxon>
        <taxon>Tracheophyta</taxon>
        <taxon>Spermatophyta</taxon>
        <taxon>Magnoliopsida</taxon>
        <taxon>Liliopsida</taxon>
        <taxon>Poales</taxon>
        <taxon>Poaceae</taxon>
        <taxon>PACMAD clade</taxon>
        <taxon>Panicoideae</taxon>
        <taxon>Panicodae</taxon>
        <taxon>Paniceae</taxon>
        <taxon>Panicinae</taxon>
        <taxon>Panicum</taxon>
        <taxon>Panicum sect. Hiantes</taxon>
    </lineage>
</organism>
<proteinExistence type="predicted"/>
<gene>
    <name evidence="2" type="ORF">PVAP13_9KG275913</name>
</gene>
<dbReference type="EMBL" id="CM029053">
    <property type="protein sequence ID" value="KAG2549631.1"/>
    <property type="molecule type" value="Genomic_DNA"/>
</dbReference>
<sequence>MQLGTSWHGARGSGLLHAAPAHVSKGAGLLPAGGYTRLRLQLTARIRKALVGPASSSAARSAWHLALPPEARPPRAHPGAPSHGSMTPSARHQAAPAATAAAARETEAATQRRRARHAAAASEAEEAAAARREQRRSSAADEERREAAAAARRPARQEELRPEAKEDAAAHRRRARRAATAGEARIAEARRWLDDAMAVLRMAEAEEKAKRAAAKAHPDGVRLRLREALKVQAACEALKAMKAKVARRAKRERHVAAVVEATTAAAEATVAPAAPLRLDASEVTDSEADVQMAPQTPDLRAVLQACDAWVVLTRLGKLPEDDRSLEVERDRQHYVRDSGHNSIIDFNLDFDSAQVHEGKQALRKAAAAQDREAKHGEDCTRNHIGFGRGFGRVGRGDHSRLLGQQGVVPLTKLG</sequence>
<name>A0A8T0NI17_PANVG</name>
<accession>A0A8T0NI17</accession>
<evidence type="ECO:0000256" key="1">
    <source>
        <dbReference type="SAM" id="MobiDB-lite"/>
    </source>
</evidence>
<feature type="compositionally biased region" description="Low complexity" evidence="1">
    <location>
        <begin position="77"/>
        <end position="103"/>
    </location>
</feature>
<dbReference type="Proteomes" id="UP000823388">
    <property type="component" value="Chromosome 9K"/>
</dbReference>
<comment type="caution">
    <text evidence="2">The sequence shown here is derived from an EMBL/GenBank/DDBJ whole genome shotgun (WGS) entry which is preliminary data.</text>
</comment>
<feature type="compositionally biased region" description="Basic and acidic residues" evidence="1">
    <location>
        <begin position="128"/>
        <end position="147"/>
    </location>
</feature>
<feature type="compositionally biased region" description="Basic and acidic residues" evidence="1">
    <location>
        <begin position="155"/>
        <end position="170"/>
    </location>
</feature>
<keyword evidence="3" id="KW-1185">Reference proteome</keyword>
<evidence type="ECO:0000313" key="3">
    <source>
        <dbReference type="Proteomes" id="UP000823388"/>
    </source>
</evidence>
<reference evidence="2" key="1">
    <citation type="submission" date="2020-05" db="EMBL/GenBank/DDBJ databases">
        <title>WGS assembly of Panicum virgatum.</title>
        <authorList>
            <person name="Lovell J.T."/>
            <person name="Jenkins J."/>
            <person name="Shu S."/>
            <person name="Juenger T.E."/>
            <person name="Schmutz J."/>
        </authorList>
    </citation>
    <scope>NUCLEOTIDE SEQUENCE</scope>
    <source>
        <strain evidence="2">AP13</strain>
    </source>
</reference>
<feature type="region of interest" description="Disordered" evidence="1">
    <location>
        <begin position="69"/>
        <end position="183"/>
    </location>
</feature>
<evidence type="ECO:0000313" key="2">
    <source>
        <dbReference type="EMBL" id="KAG2549631.1"/>
    </source>
</evidence>